<evidence type="ECO:0000256" key="1">
    <source>
        <dbReference type="ARBA" id="ARBA00022723"/>
    </source>
</evidence>
<keyword evidence="3" id="KW-0732">Signal</keyword>
<organism evidence="6 7">
    <name type="scientific">Tuber aestivum</name>
    <name type="common">summer truffle</name>
    <dbReference type="NCBI Taxonomy" id="59557"/>
    <lineage>
        <taxon>Eukaryota</taxon>
        <taxon>Fungi</taxon>
        <taxon>Dikarya</taxon>
        <taxon>Ascomycota</taxon>
        <taxon>Pezizomycotina</taxon>
        <taxon>Pezizomycetes</taxon>
        <taxon>Pezizales</taxon>
        <taxon>Tuberaceae</taxon>
        <taxon>Tuber</taxon>
    </lineage>
</organism>
<keyword evidence="2" id="KW-0186">Copper</keyword>
<dbReference type="Pfam" id="PF00264">
    <property type="entry name" value="Tyrosinase"/>
    <property type="match status" value="1"/>
</dbReference>
<feature type="chain" id="PRO_5012651887" description="Tyrosinase copper-binding domain-containing protein" evidence="3">
    <location>
        <begin position="21"/>
        <end position="324"/>
    </location>
</feature>
<dbReference type="PROSITE" id="PS00497">
    <property type="entry name" value="TYROSINASE_1"/>
    <property type="match status" value="1"/>
</dbReference>
<dbReference type="PRINTS" id="PR00092">
    <property type="entry name" value="TYROSINASE"/>
</dbReference>
<reference evidence="6" key="1">
    <citation type="submission" date="2015-10" db="EMBL/GenBank/DDBJ databases">
        <authorList>
            <person name="Regsiter A."/>
            <person name="william w."/>
        </authorList>
    </citation>
    <scope>NUCLEOTIDE SEQUENCE</scope>
    <source>
        <strain evidence="6">Montdore</strain>
    </source>
</reference>
<keyword evidence="1" id="KW-0479">Metal-binding</keyword>
<name>A0A292PKA2_9PEZI</name>
<dbReference type="PANTHER" id="PTHR11474:SF126">
    <property type="entry name" value="TYROSINASE-LIKE PROTEIN TYR-1-RELATED"/>
    <property type="match status" value="1"/>
</dbReference>
<protein>
    <recommendedName>
        <fullName evidence="4 5">Tyrosinase copper-binding domain-containing protein</fullName>
    </recommendedName>
</protein>
<proteinExistence type="predicted"/>
<dbReference type="EMBL" id="LN891246">
    <property type="protein sequence ID" value="CUS07125.1"/>
    <property type="molecule type" value="Genomic_DNA"/>
</dbReference>
<evidence type="ECO:0000259" key="5">
    <source>
        <dbReference type="PROSITE" id="PS00498"/>
    </source>
</evidence>
<accession>A0A292PKA2</accession>
<dbReference type="PANTHER" id="PTHR11474">
    <property type="entry name" value="TYROSINASE FAMILY MEMBER"/>
    <property type="match status" value="1"/>
</dbReference>
<sequence>MYSRLLKGFLAVLLVTTVAGAPASNGRVRARQSCPDLLQRRAWHTLTDDQKREYISAELCLMRTNSTTGLPETRTLFDDLLAVHQTQSMNVHGDGWFLPFHRLLMHAHETLLRTKCGYTGSQPYWDEAHEAGQFTLSPVFRADDTGFGGDGVFQDGDTDPIRKCIRDGPFASYKLHNGPGYSNTEHCINRAISDPYSLLSSQVNIDYCLEKPNFREAWPCIEANPHKGGHAGVGGEMDNAISSPGDPLFYLHHTFLDRVWWQWQERDLLNRSRDIAGYTTGSEPAGGWVLATLDDELDMKGVIPNERIRDIMDIRGGALCYEYI</sequence>
<evidence type="ECO:0000256" key="3">
    <source>
        <dbReference type="SAM" id="SignalP"/>
    </source>
</evidence>
<dbReference type="GO" id="GO:0016491">
    <property type="term" value="F:oxidoreductase activity"/>
    <property type="evidence" value="ECO:0007669"/>
    <property type="project" value="InterPro"/>
</dbReference>
<evidence type="ECO:0000259" key="4">
    <source>
        <dbReference type="PROSITE" id="PS00497"/>
    </source>
</evidence>
<dbReference type="AlphaFoldDB" id="A0A292PKA2"/>
<dbReference type="InterPro" id="IPR050316">
    <property type="entry name" value="Tyrosinase/Hemocyanin"/>
</dbReference>
<dbReference type="InterPro" id="IPR008922">
    <property type="entry name" value="Di-copper_centre_dom_sf"/>
</dbReference>
<feature type="domain" description="Tyrosinase copper-binding" evidence="4">
    <location>
        <begin position="92"/>
        <end position="109"/>
    </location>
</feature>
<dbReference type="Gene3D" id="1.10.1280.10">
    <property type="entry name" value="Di-copper center containing domain from catechol oxidase"/>
    <property type="match status" value="1"/>
</dbReference>
<dbReference type="SUPFAM" id="SSF48056">
    <property type="entry name" value="Di-copper centre-containing domain"/>
    <property type="match status" value="1"/>
</dbReference>
<dbReference type="InterPro" id="IPR002227">
    <property type="entry name" value="Tyrosinase_Cu-bd"/>
</dbReference>
<dbReference type="GO" id="GO:0046872">
    <property type="term" value="F:metal ion binding"/>
    <property type="evidence" value="ECO:0007669"/>
    <property type="project" value="UniProtKB-KW"/>
</dbReference>
<feature type="signal peptide" evidence="3">
    <location>
        <begin position="1"/>
        <end position="20"/>
    </location>
</feature>
<evidence type="ECO:0000256" key="2">
    <source>
        <dbReference type="ARBA" id="ARBA00023008"/>
    </source>
</evidence>
<evidence type="ECO:0000313" key="6">
    <source>
        <dbReference type="EMBL" id="CUS07125.1"/>
    </source>
</evidence>
<evidence type="ECO:0000313" key="7">
    <source>
        <dbReference type="Proteomes" id="UP001412239"/>
    </source>
</evidence>
<keyword evidence="7" id="KW-1185">Reference proteome</keyword>
<feature type="domain" description="Tyrosinase copper-binding" evidence="5">
    <location>
        <begin position="246"/>
        <end position="257"/>
    </location>
</feature>
<gene>
    <name evidence="6" type="ORF">GSTUAT00008779001</name>
</gene>
<dbReference type="Proteomes" id="UP001412239">
    <property type="component" value="Unassembled WGS sequence"/>
</dbReference>
<dbReference type="PROSITE" id="PS00498">
    <property type="entry name" value="TYROSINASE_2"/>
    <property type="match status" value="1"/>
</dbReference>